<keyword evidence="1" id="KW-1133">Transmembrane helix</keyword>
<keyword evidence="1" id="KW-0812">Transmembrane</keyword>
<keyword evidence="3" id="KW-0328">Glycosyltransferase</keyword>
<organism evidence="3 4">
    <name type="scientific">Arcicella aquatica</name>
    <dbReference type="NCBI Taxonomy" id="217141"/>
    <lineage>
        <taxon>Bacteria</taxon>
        <taxon>Pseudomonadati</taxon>
        <taxon>Bacteroidota</taxon>
        <taxon>Cytophagia</taxon>
        <taxon>Cytophagales</taxon>
        <taxon>Flectobacillaceae</taxon>
        <taxon>Arcicella</taxon>
    </lineage>
</organism>
<dbReference type="SUPFAM" id="SSF53448">
    <property type="entry name" value="Nucleotide-diphospho-sugar transferases"/>
    <property type="match status" value="1"/>
</dbReference>
<feature type="transmembrane region" description="Helical" evidence="1">
    <location>
        <begin position="297"/>
        <end position="315"/>
    </location>
</feature>
<name>A0ABU5QLS5_9BACT</name>
<dbReference type="InterPro" id="IPR001173">
    <property type="entry name" value="Glyco_trans_2-like"/>
</dbReference>
<dbReference type="Proteomes" id="UP001304671">
    <property type="component" value="Unassembled WGS sequence"/>
</dbReference>
<dbReference type="PANTHER" id="PTHR22916:SF3">
    <property type="entry name" value="UDP-GLCNAC:BETAGAL BETA-1,3-N-ACETYLGLUCOSAMINYLTRANSFERASE-LIKE PROTEIN 1"/>
    <property type="match status" value="1"/>
</dbReference>
<gene>
    <name evidence="3" type="ORF">VB264_08085</name>
</gene>
<dbReference type="CDD" id="cd00761">
    <property type="entry name" value="Glyco_tranf_GTA_type"/>
    <property type="match status" value="1"/>
</dbReference>
<comment type="caution">
    <text evidence="3">The sequence shown here is derived from an EMBL/GenBank/DDBJ whole genome shotgun (WGS) entry which is preliminary data.</text>
</comment>
<keyword evidence="1" id="KW-0472">Membrane</keyword>
<reference evidence="3 4" key="1">
    <citation type="submission" date="2023-12" db="EMBL/GenBank/DDBJ databases">
        <title>Novel species of the genus Arcicella isolated from rivers.</title>
        <authorList>
            <person name="Lu H."/>
        </authorList>
    </citation>
    <scope>NUCLEOTIDE SEQUENCE [LARGE SCALE GENOMIC DNA]</scope>
    <source>
        <strain evidence="3 4">LMG 21963</strain>
    </source>
</reference>
<dbReference type="Gene3D" id="3.90.550.10">
    <property type="entry name" value="Spore Coat Polysaccharide Biosynthesis Protein SpsA, Chain A"/>
    <property type="match status" value="1"/>
</dbReference>
<evidence type="ECO:0000313" key="3">
    <source>
        <dbReference type="EMBL" id="MEA5257740.1"/>
    </source>
</evidence>
<sequence length="325" mass="37552">MTDTLNENTLAIVIPAYKHNFLRATLESLNQQTNKNFTVYIGDDNSPEKLWDIVADFTTSLNINYKKFEENLGGKDLVSHWNRCIELVKEETWIWLFSDDDLLGLNCVETFYKYIDNNPAIELVHFPVKIINQDGIEIENFGHSKEFPPVLTSAEFYAEKTKGNIQSFVVEYVFKRTLFEQEDGLVNFDLAWCADDATWVKFSRKSGIYTVEGAYVYWRYSGLNISSLTGNLSVLHRKLEAKLSYVSWVNAFFKKHGITHTLDKVSLTNWFLLEVKENRQLPILNRLKITYHYTNRLLGILGAFISCLYILAFSAKKGLLFVKSS</sequence>
<dbReference type="EMBL" id="JAYFUL010000009">
    <property type="protein sequence ID" value="MEA5257740.1"/>
    <property type="molecule type" value="Genomic_DNA"/>
</dbReference>
<evidence type="ECO:0000256" key="1">
    <source>
        <dbReference type="SAM" id="Phobius"/>
    </source>
</evidence>
<protein>
    <submittedName>
        <fullName evidence="3">Glycosyltransferase</fullName>
        <ecNumber evidence="3">2.4.-.-</ecNumber>
    </submittedName>
</protein>
<dbReference type="Pfam" id="PF00535">
    <property type="entry name" value="Glycos_transf_2"/>
    <property type="match status" value="1"/>
</dbReference>
<dbReference type="GO" id="GO:0016757">
    <property type="term" value="F:glycosyltransferase activity"/>
    <property type="evidence" value="ECO:0007669"/>
    <property type="project" value="UniProtKB-KW"/>
</dbReference>
<proteinExistence type="predicted"/>
<feature type="domain" description="Glycosyltransferase 2-like" evidence="2">
    <location>
        <begin position="12"/>
        <end position="134"/>
    </location>
</feature>
<accession>A0ABU5QLS5</accession>
<evidence type="ECO:0000259" key="2">
    <source>
        <dbReference type="Pfam" id="PF00535"/>
    </source>
</evidence>
<dbReference type="InterPro" id="IPR029044">
    <property type="entry name" value="Nucleotide-diphossugar_trans"/>
</dbReference>
<dbReference type="PANTHER" id="PTHR22916">
    <property type="entry name" value="GLYCOSYLTRANSFERASE"/>
    <property type="match status" value="1"/>
</dbReference>
<dbReference type="EC" id="2.4.-.-" evidence="3"/>
<dbReference type="RefSeq" id="WP_323248326.1">
    <property type="nucleotide sequence ID" value="NZ_JAYFUL010000009.1"/>
</dbReference>
<evidence type="ECO:0000313" key="4">
    <source>
        <dbReference type="Proteomes" id="UP001304671"/>
    </source>
</evidence>
<keyword evidence="4" id="KW-1185">Reference proteome</keyword>
<keyword evidence="3" id="KW-0808">Transferase</keyword>